<reference evidence="1" key="3">
    <citation type="submission" date="2023-05" db="EMBL/GenBank/DDBJ databases">
        <authorList>
            <person name="Smith C.H."/>
        </authorList>
    </citation>
    <scope>NUCLEOTIDE SEQUENCE</scope>
    <source>
        <strain evidence="1">CHS0354</strain>
        <tissue evidence="1">Mantle</tissue>
    </source>
</reference>
<dbReference type="EMBL" id="JAEAOA010001368">
    <property type="protein sequence ID" value="KAK3592336.1"/>
    <property type="molecule type" value="Genomic_DNA"/>
</dbReference>
<dbReference type="AlphaFoldDB" id="A0AAE0VW58"/>
<evidence type="ECO:0000313" key="2">
    <source>
        <dbReference type="Proteomes" id="UP001195483"/>
    </source>
</evidence>
<organism evidence="1 2">
    <name type="scientific">Potamilus streckersoni</name>
    <dbReference type="NCBI Taxonomy" id="2493646"/>
    <lineage>
        <taxon>Eukaryota</taxon>
        <taxon>Metazoa</taxon>
        <taxon>Spiralia</taxon>
        <taxon>Lophotrochozoa</taxon>
        <taxon>Mollusca</taxon>
        <taxon>Bivalvia</taxon>
        <taxon>Autobranchia</taxon>
        <taxon>Heteroconchia</taxon>
        <taxon>Palaeoheterodonta</taxon>
        <taxon>Unionida</taxon>
        <taxon>Unionoidea</taxon>
        <taxon>Unionidae</taxon>
        <taxon>Ambleminae</taxon>
        <taxon>Lampsilini</taxon>
        <taxon>Potamilus</taxon>
    </lineage>
</organism>
<evidence type="ECO:0000313" key="1">
    <source>
        <dbReference type="EMBL" id="KAK3592336.1"/>
    </source>
</evidence>
<sequence>MCMYVLYVFDYVYVISFEYSPNFSFVHTSINRHNDSMIKMRSSKELHHFNCLISGDSVIKMRSSKELQHFNCLISGDSVIKMRSSKELQHFNCLISGDSVMKMRASKELYHNCFISST</sequence>
<gene>
    <name evidence="1" type="ORF">CHS0354_022581</name>
</gene>
<dbReference type="Proteomes" id="UP001195483">
    <property type="component" value="Unassembled WGS sequence"/>
</dbReference>
<proteinExistence type="predicted"/>
<protein>
    <submittedName>
        <fullName evidence="1">Uncharacterized protein</fullName>
    </submittedName>
</protein>
<keyword evidence="2" id="KW-1185">Reference proteome</keyword>
<accession>A0AAE0VW58</accession>
<reference evidence="1" key="2">
    <citation type="journal article" date="2021" name="Genome Biol. Evol.">
        <title>Developing a high-quality reference genome for a parasitic bivalve with doubly uniparental inheritance (Bivalvia: Unionida).</title>
        <authorList>
            <person name="Smith C.H."/>
        </authorList>
    </citation>
    <scope>NUCLEOTIDE SEQUENCE</scope>
    <source>
        <strain evidence="1">CHS0354</strain>
        <tissue evidence="1">Mantle</tissue>
    </source>
</reference>
<comment type="caution">
    <text evidence="1">The sequence shown here is derived from an EMBL/GenBank/DDBJ whole genome shotgun (WGS) entry which is preliminary data.</text>
</comment>
<reference evidence="1" key="1">
    <citation type="journal article" date="2021" name="Genome Biol. Evol.">
        <title>A High-Quality Reference Genome for a Parasitic Bivalve with Doubly Uniparental Inheritance (Bivalvia: Unionida).</title>
        <authorList>
            <person name="Smith C.H."/>
        </authorList>
    </citation>
    <scope>NUCLEOTIDE SEQUENCE</scope>
    <source>
        <strain evidence="1">CHS0354</strain>
    </source>
</reference>
<name>A0AAE0VW58_9BIVA</name>